<keyword evidence="3" id="KW-1185">Reference proteome</keyword>
<accession>A0A6V7F6J9</accession>
<protein>
    <recommendedName>
        <fullName evidence="5">Plasmid-related protein</fullName>
    </recommendedName>
</protein>
<dbReference type="EMBL" id="LR828257">
    <property type="protein sequence ID" value="CAD0359144.1"/>
    <property type="molecule type" value="Genomic_DNA"/>
</dbReference>
<proteinExistence type="predicted"/>
<sequence length="119" mass="13071">MSTFSCNTHLQLSGDADAALDENMWRAVCETVAAQANNGCGLSYEYYVDRFSSAIDSHVVRLPETQRAHALQIATQEWSYATPAERQEAQNWNAENGCCTHGIELGYCPAGCGSYRSAR</sequence>
<evidence type="ECO:0008006" key="5">
    <source>
        <dbReference type="Google" id="ProtNLM"/>
    </source>
</evidence>
<dbReference type="AlphaFoldDB" id="A0A6V7F6J9"/>
<evidence type="ECO:0000313" key="2">
    <source>
        <dbReference type="EMBL" id="MDV7249053.1"/>
    </source>
</evidence>
<evidence type="ECO:0000313" key="1">
    <source>
        <dbReference type="EMBL" id="CAD0359144.1"/>
    </source>
</evidence>
<dbReference type="Proteomes" id="UP000515406">
    <property type="component" value="Chromosome"/>
</dbReference>
<dbReference type="Proteomes" id="UP001187425">
    <property type="component" value="Unassembled WGS sequence"/>
</dbReference>
<organism evidence="1 3">
    <name type="scientific">Xanthomonas hortorum pv. vitians</name>
    <dbReference type="NCBI Taxonomy" id="83224"/>
    <lineage>
        <taxon>Bacteria</taxon>
        <taxon>Pseudomonadati</taxon>
        <taxon>Pseudomonadota</taxon>
        <taxon>Gammaproteobacteria</taxon>
        <taxon>Lysobacterales</taxon>
        <taxon>Lysobacteraceae</taxon>
        <taxon>Xanthomonas</taxon>
    </lineage>
</organism>
<evidence type="ECO:0000313" key="4">
    <source>
        <dbReference type="Proteomes" id="UP001187425"/>
    </source>
</evidence>
<reference evidence="2 4" key="2">
    <citation type="submission" date="2023-10" db="EMBL/GenBank/DDBJ databases">
        <title>A new tool for lettuce pathogen research.</title>
        <authorList>
            <person name="Horton K.N."/>
            <person name="Cseke L.J."/>
            <person name="Badiwe M."/>
            <person name="Tesfaye D."/>
            <person name="Klein A."/>
            <person name="Su J."/>
            <person name="Potnis N."/>
            <person name="Gassmann W."/>
        </authorList>
    </citation>
    <scope>NUCLEOTIDE SEQUENCE [LARGE SCALE GENOMIC DNA]</scope>
    <source>
        <strain evidence="2 4">JSKH1901</strain>
    </source>
</reference>
<evidence type="ECO:0000313" key="3">
    <source>
        <dbReference type="Proteomes" id="UP000515406"/>
    </source>
</evidence>
<dbReference type="RefSeq" id="WP_180313834.1">
    <property type="nucleotide sequence ID" value="NZ_JAJTZG010000127.1"/>
</dbReference>
<name>A0A6V7F6J9_9XANT</name>
<dbReference type="EMBL" id="JAWMQI010000038">
    <property type="protein sequence ID" value="MDV7249053.1"/>
    <property type="molecule type" value="Genomic_DNA"/>
</dbReference>
<reference evidence="1 3" key="1">
    <citation type="submission" date="2020-07" db="EMBL/GenBank/DDBJ databases">
        <authorList>
            <person name="Pothier F. J."/>
        </authorList>
    </citation>
    <scope>NUCLEOTIDE SEQUENCE [LARGE SCALE GENOMIC DNA]</scope>
    <source>
        <strain evidence="1 3">CFBP 498</strain>
    </source>
</reference>
<gene>
    <name evidence="1" type="ORF">CFBP498_43250</name>
    <name evidence="2" type="ORF">R4K57_11660</name>
</gene>
<dbReference type="EMBL" id="LR828257">
    <property type="protein sequence ID" value="CAD0359136.1"/>
    <property type="molecule type" value="Genomic_DNA"/>
</dbReference>